<sequence>MAHYLVTVNLSSEPDPLPSPAADPGSPLSPGAHTVAVRYGSSLIEQRYHVAGTGPVCVAHSGGPGIGWDYLRMPLLERHLTMVYIEPVGTGASGRLPDPRAYNLATYTQFLHAVIEHLALPEVALLGHSHGGFVAQRYALDHPARVASLILYDTSPVTGEEFWSAAVADMERFARRHAAGHPEVATYVAGLTARLDLLSDEGATAVLRTITPTYFFDYWGREKEFAPARGTLRMYAAPSAGEGPPFDVREELPGIAARTLVLVGEADFICGRRWARMIHEAVPGAELVVLDETGHLGHIEQPEEFATAVVAFLRSPS</sequence>
<dbReference type="SUPFAM" id="SSF53474">
    <property type="entry name" value="alpha/beta-Hydrolases"/>
    <property type="match status" value="1"/>
</dbReference>
<evidence type="ECO:0000259" key="1">
    <source>
        <dbReference type="Pfam" id="PF00561"/>
    </source>
</evidence>
<gene>
    <name evidence="2" type="ORF">GCM10022207_45570</name>
</gene>
<dbReference type="Pfam" id="PF00561">
    <property type="entry name" value="Abhydrolase_1"/>
    <property type="match status" value="1"/>
</dbReference>
<dbReference type="EMBL" id="BAAAZA010000012">
    <property type="protein sequence ID" value="GAA3874694.1"/>
    <property type="molecule type" value="Genomic_DNA"/>
</dbReference>
<dbReference type="GO" id="GO:0016787">
    <property type="term" value="F:hydrolase activity"/>
    <property type="evidence" value="ECO:0007669"/>
    <property type="project" value="UniProtKB-KW"/>
</dbReference>
<proteinExistence type="predicted"/>
<dbReference type="InterPro" id="IPR000073">
    <property type="entry name" value="AB_hydrolase_1"/>
</dbReference>
<dbReference type="InterPro" id="IPR050266">
    <property type="entry name" value="AB_hydrolase_sf"/>
</dbReference>
<protein>
    <submittedName>
        <fullName evidence="2">Alpha/beta hydrolase</fullName>
    </submittedName>
</protein>
<evidence type="ECO:0000313" key="2">
    <source>
        <dbReference type="EMBL" id="GAA3874694.1"/>
    </source>
</evidence>
<evidence type="ECO:0000313" key="3">
    <source>
        <dbReference type="Proteomes" id="UP001501563"/>
    </source>
</evidence>
<dbReference type="Gene3D" id="3.40.50.1820">
    <property type="entry name" value="alpha/beta hydrolase"/>
    <property type="match status" value="1"/>
</dbReference>
<comment type="caution">
    <text evidence="2">The sequence shown here is derived from an EMBL/GenBank/DDBJ whole genome shotgun (WGS) entry which is preliminary data.</text>
</comment>
<dbReference type="PANTHER" id="PTHR43798">
    <property type="entry name" value="MONOACYLGLYCEROL LIPASE"/>
    <property type="match status" value="1"/>
</dbReference>
<feature type="domain" description="AB hydrolase-1" evidence="1">
    <location>
        <begin position="60"/>
        <end position="302"/>
    </location>
</feature>
<dbReference type="PANTHER" id="PTHR43798:SF33">
    <property type="entry name" value="HYDROLASE, PUTATIVE (AFU_ORTHOLOGUE AFUA_2G14860)-RELATED"/>
    <property type="match status" value="1"/>
</dbReference>
<reference evidence="3" key="1">
    <citation type="journal article" date="2019" name="Int. J. Syst. Evol. Microbiol.">
        <title>The Global Catalogue of Microorganisms (GCM) 10K type strain sequencing project: providing services to taxonomists for standard genome sequencing and annotation.</title>
        <authorList>
            <consortium name="The Broad Institute Genomics Platform"/>
            <consortium name="The Broad Institute Genome Sequencing Center for Infectious Disease"/>
            <person name="Wu L."/>
            <person name="Ma J."/>
        </authorList>
    </citation>
    <scope>NUCLEOTIDE SEQUENCE [LARGE SCALE GENOMIC DNA]</scope>
    <source>
        <strain evidence="3">JCM 16578</strain>
    </source>
</reference>
<keyword evidence="3" id="KW-1185">Reference proteome</keyword>
<name>A0ABP7KEH9_9ACTN</name>
<keyword evidence="2" id="KW-0378">Hydrolase</keyword>
<organism evidence="2 3">
    <name type="scientific">Streptomyces lannensis</name>
    <dbReference type="NCBI Taxonomy" id="766498"/>
    <lineage>
        <taxon>Bacteria</taxon>
        <taxon>Bacillati</taxon>
        <taxon>Actinomycetota</taxon>
        <taxon>Actinomycetes</taxon>
        <taxon>Kitasatosporales</taxon>
        <taxon>Streptomycetaceae</taxon>
        <taxon>Streptomyces</taxon>
    </lineage>
</organism>
<dbReference type="Proteomes" id="UP001501563">
    <property type="component" value="Unassembled WGS sequence"/>
</dbReference>
<dbReference type="InterPro" id="IPR029058">
    <property type="entry name" value="AB_hydrolase_fold"/>
</dbReference>
<accession>A0ABP7KEH9</accession>